<accession>G3JSZ0</accession>
<evidence type="ECO:0000313" key="2">
    <source>
        <dbReference type="EMBL" id="EGX88986.1"/>
    </source>
</evidence>
<gene>
    <name evidence="2" type="ORF">CCM_09033</name>
</gene>
<evidence type="ECO:0000313" key="3">
    <source>
        <dbReference type="Proteomes" id="UP000001610"/>
    </source>
</evidence>
<dbReference type="OrthoDB" id="4947116at2759"/>
<feature type="compositionally biased region" description="Acidic residues" evidence="1">
    <location>
        <begin position="713"/>
        <end position="723"/>
    </location>
</feature>
<dbReference type="HOGENOM" id="CLU_013935_0_0_1"/>
<dbReference type="RefSeq" id="XP_006674231.1">
    <property type="nucleotide sequence ID" value="XM_006674168.1"/>
</dbReference>
<dbReference type="GeneID" id="18171037"/>
<feature type="region of interest" description="Disordered" evidence="1">
    <location>
        <begin position="707"/>
        <end position="739"/>
    </location>
</feature>
<dbReference type="eggNOG" id="ENOG502SIZE">
    <property type="taxonomic scope" value="Eukaryota"/>
</dbReference>
<dbReference type="KEGG" id="cmt:CCM_09033"/>
<dbReference type="Proteomes" id="UP000001610">
    <property type="component" value="Unassembled WGS sequence"/>
</dbReference>
<proteinExistence type="predicted"/>
<evidence type="ECO:0000256" key="1">
    <source>
        <dbReference type="SAM" id="MobiDB-lite"/>
    </source>
</evidence>
<protein>
    <submittedName>
        <fullName evidence="2">Uncharacterized protein</fullName>
    </submittedName>
</protein>
<sequence>MDTEATCRLIESSGGPKTGKLGRDSDPNAILHDDQISTLVLLDDRELTVVNVLALTPMIGTRPANHPSSHILFSSTVHMYNAMINSTADFDHLPASFNNAHVAFVYCVKVPTNITGAFSFGTGKHDRSKPCQSTPTPTSAHALHPARNRMQDALRPNDETFKRVYATGYQTWIELYHRAIDSPLEFPSSNMANAFPSHPRIIPQLELDRRSTCVLHAIGRTVWETADKNCDLPSLTMKTALQVTATCATRVHLEDSCQTTPWNQFGEHGDHIPILTLAWAYVLSARWAEIIPGATMEYTNSRAPLFPTCESIRCDSTPVQLGDMTDHALRWWEAVLATDEGWDASILHNTQNLKSPWSVSLQMPGMSIHLKSKPATLHNHAPASYATASSYILAYVAYHGIYDQSCAAFATALLLPTRHRISKSVHWARPHFPAKHGVPPMKSHGQPPWGRDKQQLDKLLTMSCNTIGMQSILNSSFIEPDLPCNICGAWLQGTFAVLDAPSAQKPAVLAHMLMQKSPHLDFLWLGAILLDVHPYIMRWARPAAWLIDLQAAAWTGTFVSFIQKPVSVEHSKGEITRADEARLMFLAQSEYHCSPPLVPFSPFGFIALKDCILDVQLHACCAGEHGLRYTGISWDCMDKTTIFQKGAADSWTNTKPLMKIAGGEGTVPYEKLDRDGDCSESMTRSMFTWLRDADGYPVAEKAIREHEWIADESSSDEEGDIAEGDGGSHGPAAPKAPMSQRKALVADRCGFRIDEVGEVACVR</sequence>
<dbReference type="VEuPathDB" id="FungiDB:CCM_09033"/>
<dbReference type="InParanoid" id="G3JSZ0"/>
<dbReference type="OMA" id="CESIRCD"/>
<dbReference type="AlphaFoldDB" id="G3JSZ0"/>
<dbReference type="EMBL" id="JH126405">
    <property type="protein sequence ID" value="EGX88986.1"/>
    <property type="molecule type" value="Genomic_DNA"/>
</dbReference>
<name>G3JSZ0_CORMM</name>
<organism evidence="2 3">
    <name type="scientific">Cordyceps militaris (strain CM01)</name>
    <name type="common">Caterpillar fungus</name>
    <dbReference type="NCBI Taxonomy" id="983644"/>
    <lineage>
        <taxon>Eukaryota</taxon>
        <taxon>Fungi</taxon>
        <taxon>Dikarya</taxon>
        <taxon>Ascomycota</taxon>
        <taxon>Pezizomycotina</taxon>
        <taxon>Sordariomycetes</taxon>
        <taxon>Hypocreomycetidae</taxon>
        <taxon>Hypocreales</taxon>
        <taxon>Cordycipitaceae</taxon>
        <taxon>Cordyceps</taxon>
    </lineage>
</organism>
<keyword evidence="3" id="KW-1185">Reference proteome</keyword>
<reference evidence="2 3" key="1">
    <citation type="journal article" date="2011" name="Genome Biol.">
        <title>Genome sequence of the insect pathogenic fungus Cordyceps militaris, a valued traditional Chinese medicine.</title>
        <authorList>
            <person name="Zheng P."/>
            <person name="Xia Y."/>
            <person name="Xiao G."/>
            <person name="Xiong C."/>
            <person name="Hu X."/>
            <person name="Zhang S."/>
            <person name="Zheng H."/>
            <person name="Huang Y."/>
            <person name="Zhou Y."/>
            <person name="Wang S."/>
            <person name="Zhao G.P."/>
            <person name="Liu X."/>
            <person name="St Leger R.J."/>
            <person name="Wang C."/>
        </authorList>
    </citation>
    <scope>NUCLEOTIDE SEQUENCE [LARGE SCALE GENOMIC DNA]</scope>
    <source>
        <strain evidence="2 3">CM01</strain>
    </source>
</reference>
<dbReference type="STRING" id="983644.G3JSZ0"/>